<dbReference type="SUPFAM" id="SSF53474">
    <property type="entry name" value="alpha/beta-Hydrolases"/>
    <property type="match status" value="1"/>
</dbReference>
<protein>
    <recommendedName>
        <fullName evidence="3">Serine aminopeptidase S33 domain-containing protein</fullName>
    </recommendedName>
</protein>
<organism evidence="1 2">
    <name type="scientific">Empedobacter stercoris</name>
    <dbReference type="NCBI Taxonomy" id="1628248"/>
    <lineage>
        <taxon>Bacteria</taxon>
        <taxon>Pseudomonadati</taxon>
        <taxon>Bacteroidota</taxon>
        <taxon>Flavobacteriia</taxon>
        <taxon>Flavobacteriales</taxon>
        <taxon>Weeksellaceae</taxon>
        <taxon>Empedobacter</taxon>
    </lineage>
</organism>
<sequence>MKTFFVETFDKFKLSVTSFGENNATNKIIVISSAIGVKQSFYTKFAIYLANKGYLVFTYDYRGIGDSKPNNLKNFKANFID</sequence>
<gene>
    <name evidence="1" type="ORF">HMH06_07555</name>
</gene>
<dbReference type="Proteomes" id="UP000580344">
    <property type="component" value="Unassembled WGS sequence"/>
</dbReference>
<evidence type="ECO:0008006" key="3">
    <source>
        <dbReference type="Google" id="ProtNLM"/>
    </source>
</evidence>
<dbReference type="Gene3D" id="3.40.50.1820">
    <property type="entry name" value="alpha/beta hydrolase"/>
    <property type="match status" value="1"/>
</dbReference>
<keyword evidence="2" id="KW-1185">Reference proteome</keyword>
<evidence type="ECO:0000313" key="2">
    <source>
        <dbReference type="Proteomes" id="UP000580344"/>
    </source>
</evidence>
<dbReference type="RefSeq" id="WP_171622996.1">
    <property type="nucleotide sequence ID" value="NZ_JABFOQ010000015.1"/>
</dbReference>
<name>A0ABX1WM12_9FLAO</name>
<comment type="caution">
    <text evidence="1">The sequence shown here is derived from an EMBL/GenBank/DDBJ whole genome shotgun (WGS) entry which is preliminary data.</text>
</comment>
<proteinExistence type="predicted"/>
<accession>A0ABX1WM12</accession>
<reference evidence="1 2" key="1">
    <citation type="submission" date="2020-05" db="EMBL/GenBank/DDBJ databases">
        <title>Tigecycline resistant gene in Empedobacter stercoris.</title>
        <authorList>
            <person name="Chen Y."/>
            <person name="Cheng Y."/>
            <person name="Zhou K."/>
        </authorList>
    </citation>
    <scope>NUCLEOTIDE SEQUENCE [LARGE SCALE GENOMIC DNA]</scope>
    <source>
        <strain evidence="1 2">ES202</strain>
    </source>
</reference>
<dbReference type="EMBL" id="JABFOQ010000015">
    <property type="protein sequence ID" value="NOJ75684.1"/>
    <property type="molecule type" value="Genomic_DNA"/>
</dbReference>
<evidence type="ECO:0000313" key="1">
    <source>
        <dbReference type="EMBL" id="NOJ75684.1"/>
    </source>
</evidence>
<dbReference type="InterPro" id="IPR029058">
    <property type="entry name" value="AB_hydrolase_fold"/>
</dbReference>